<organism evidence="4 5">
    <name type="scientific">Haloarcula pellucida</name>
    <dbReference type="NCBI Taxonomy" id="1427151"/>
    <lineage>
        <taxon>Archaea</taxon>
        <taxon>Methanobacteriati</taxon>
        <taxon>Methanobacteriota</taxon>
        <taxon>Stenosarchaea group</taxon>
        <taxon>Halobacteria</taxon>
        <taxon>Halobacteriales</taxon>
        <taxon>Haloarculaceae</taxon>
        <taxon>Haloarcula</taxon>
    </lineage>
</organism>
<comment type="similarity">
    <text evidence="1 2">Belongs to the small heat shock protein (HSP20) family.</text>
</comment>
<comment type="caution">
    <text evidence="4">The sequence shown here is derived from an EMBL/GenBank/DDBJ whole genome shotgun (WGS) entry which is preliminary data.</text>
</comment>
<dbReference type="Pfam" id="PF00011">
    <property type="entry name" value="HSP20"/>
    <property type="match status" value="1"/>
</dbReference>
<dbReference type="EMBL" id="BMOU01000001">
    <property type="protein sequence ID" value="GGN89149.1"/>
    <property type="molecule type" value="Genomic_DNA"/>
</dbReference>
<reference evidence="4" key="1">
    <citation type="journal article" date="2014" name="Int. J. Syst. Evol. Microbiol.">
        <title>Complete genome sequence of Corynebacterium casei LMG S-19264T (=DSM 44701T), isolated from a smear-ripened cheese.</title>
        <authorList>
            <consortium name="US DOE Joint Genome Institute (JGI-PGF)"/>
            <person name="Walter F."/>
            <person name="Albersmeier A."/>
            <person name="Kalinowski J."/>
            <person name="Ruckert C."/>
        </authorList>
    </citation>
    <scope>NUCLEOTIDE SEQUENCE</scope>
    <source>
        <strain evidence="4">JCM 17820</strain>
    </source>
</reference>
<reference evidence="4" key="2">
    <citation type="submission" date="2020-09" db="EMBL/GenBank/DDBJ databases">
        <authorList>
            <person name="Sun Q."/>
            <person name="Ohkuma M."/>
        </authorList>
    </citation>
    <scope>NUCLEOTIDE SEQUENCE</scope>
    <source>
        <strain evidence="4">JCM 17820</strain>
    </source>
</reference>
<proteinExistence type="inferred from homology"/>
<sequence>MARKLPLDNMESWFDQMSRQFEEAAERWGAGFEPWTPEMGSPRVDVVDEDDAFVVTADLPGFDKDDLEVYITDQTLAIEADHSHEAEETDVDYVRRERSHRSVSRRIRLPGSVDEEDVSASMDNGVLTVRIGRADTISGGHQIDIE</sequence>
<gene>
    <name evidence="4" type="ORF">GCM10009030_09590</name>
</gene>
<protein>
    <recommendedName>
        <fullName evidence="3">SHSP domain-containing protein</fullName>
    </recommendedName>
</protein>
<dbReference type="SUPFAM" id="SSF49764">
    <property type="entry name" value="HSP20-like chaperones"/>
    <property type="match status" value="1"/>
</dbReference>
<dbReference type="InterPro" id="IPR008978">
    <property type="entry name" value="HSP20-like_chaperone"/>
</dbReference>
<keyword evidence="5" id="KW-1185">Reference proteome</keyword>
<evidence type="ECO:0000256" key="1">
    <source>
        <dbReference type="PROSITE-ProRule" id="PRU00285"/>
    </source>
</evidence>
<evidence type="ECO:0000313" key="5">
    <source>
        <dbReference type="Proteomes" id="UP000605784"/>
    </source>
</evidence>
<dbReference type="RefSeq" id="WP_188995060.1">
    <property type="nucleotide sequence ID" value="NZ_BMOU01000001.1"/>
</dbReference>
<dbReference type="PROSITE" id="PS01031">
    <property type="entry name" value="SHSP"/>
    <property type="match status" value="1"/>
</dbReference>
<dbReference type="InterPro" id="IPR002068">
    <property type="entry name" value="A-crystallin/Hsp20_dom"/>
</dbReference>
<evidence type="ECO:0000313" key="4">
    <source>
        <dbReference type="EMBL" id="GGN89149.1"/>
    </source>
</evidence>
<dbReference type="Proteomes" id="UP000605784">
    <property type="component" value="Unassembled WGS sequence"/>
</dbReference>
<dbReference type="PANTHER" id="PTHR11527">
    <property type="entry name" value="HEAT-SHOCK PROTEIN 20 FAMILY MEMBER"/>
    <property type="match status" value="1"/>
</dbReference>
<dbReference type="Gene3D" id="2.60.40.790">
    <property type="match status" value="1"/>
</dbReference>
<name>A0A830GIS6_9EURY</name>
<dbReference type="InterPro" id="IPR031107">
    <property type="entry name" value="Small_HSP"/>
</dbReference>
<feature type="domain" description="SHSP" evidence="3">
    <location>
        <begin position="35"/>
        <end position="146"/>
    </location>
</feature>
<accession>A0A830GIS6</accession>
<dbReference type="AlphaFoldDB" id="A0A830GIS6"/>
<dbReference type="CDD" id="cd06464">
    <property type="entry name" value="ACD_sHsps-like"/>
    <property type="match status" value="1"/>
</dbReference>
<evidence type="ECO:0000259" key="3">
    <source>
        <dbReference type="PROSITE" id="PS01031"/>
    </source>
</evidence>
<evidence type="ECO:0000256" key="2">
    <source>
        <dbReference type="RuleBase" id="RU003616"/>
    </source>
</evidence>